<proteinExistence type="inferred from homology"/>
<feature type="domain" description="Succinylglutamate desuccinylase/Aspartoacylase catalytic" evidence="8">
    <location>
        <begin position="51"/>
        <end position="245"/>
    </location>
</feature>
<dbReference type="Pfam" id="PF04952">
    <property type="entry name" value="AstE_AspA_hybrid"/>
    <property type="match status" value="1"/>
</dbReference>
<dbReference type="UniPathway" id="UPA00185">
    <property type="reaction ID" value="UER00283"/>
</dbReference>
<dbReference type="CDD" id="cd03855">
    <property type="entry name" value="M14_ASTE"/>
    <property type="match status" value="1"/>
</dbReference>
<comment type="similarity">
    <text evidence="5">Belongs to the AspA/AstE family. Succinylglutamate desuccinylase subfamily.</text>
</comment>
<keyword evidence="4 5" id="KW-0862">Zinc</keyword>
<dbReference type="AlphaFoldDB" id="A0A2K8L0W1"/>
<comment type="cofactor">
    <cofactor evidence="5">
        <name>Zn(2+)</name>
        <dbReference type="ChEBI" id="CHEBI:29105"/>
    </cofactor>
    <text evidence="5">Binds 1 zinc ion per subunit.</text>
</comment>
<reference evidence="9 10" key="1">
    <citation type="journal article" date="2017" name="Environ. Microbiol.">
        <title>Genomic and physiological analyses of 'Reinekea forsetii' reveal a versatile opportunistic lifestyle during spring algae blooms.</title>
        <authorList>
            <person name="Avci B."/>
            <person name="Hahnke R.L."/>
            <person name="Chafee M."/>
            <person name="Fischer T."/>
            <person name="Gruber-Vodicka H."/>
            <person name="Tegetmeyer H.E."/>
            <person name="Harder J."/>
            <person name="Fuchs B.M."/>
            <person name="Amann R.I."/>
            <person name="Teeling H."/>
        </authorList>
    </citation>
    <scope>NUCLEOTIDE SEQUENCE [LARGE SCALE GENOMIC DNA]</scope>
    <source>
        <strain evidence="9 10">Hel1_31_D35</strain>
    </source>
</reference>
<dbReference type="Gene3D" id="3.40.630.10">
    <property type="entry name" value="Zn peptidases"/>
    <property type="match status" value="1"/>
</dbReference>
<keyword evidence="1 5" id="KW-0056">Arginine metabolism</keyword>
<dbReference type="RefSeq" id="WP_100258307.1">
    <property type="nucleotide sequence ID" value="NZ_CP011797.1"/>
</dbReference>
<dbReference type="EC" id="3.5.1.96" evidence="5 6"/>
<dbReference type="Proteomes" id="UP000229757">
    <property type="component" value="Chromosome"/>
</dbReference>
<comment type="pathway">
    <text evidence="5">Amino-acid degradation; L-arginine degradation via AST pathway; L-glutamate and succinate from L-arginine: step 5/5.</text>
</comment>
<organism evidence="9 10">
    <name type="scientific">Reinekea forsetii</name>
    <dbReference type="NCBI Taxonomy" id="1336806"/>
    <lineage>
        <taxon>Bacteria</taxon>
        <taxon>Pseudomonadati</taxon>
        <taxon>Pseudomonadota</taxon>
        <taxon>Gammaproteobacteria</taxon>
        <taxon>Oceanospirillales</taxon>
        <taxon>Saccharospirillaceae</taxon>
        <taxon>Reinekea</taxon>
    </lineage>
</organism>
<evidence type="ECO:0000313" key="10">
    <source>
        <dbReference type="Proteomes" id="UP000229757"/>
    </source>
</evidence>
<accession>A0A2K8L0W1</accession>
<name>A0A2K8L0W1_9GAMM</name>
<keyword evidence="2 5" id="KW-0479">Metal-binding</keyword>
<dbReference type="KEGG" id="rfo:REIFOR_02977"/>
<dbReference type="InterPro" id="IPR050178">
    <property type="entry name" value="AspA/AstE_fam"/>
</dbReference>
<dbReference type="GO" id="GO:0008270">
    <property type="term" value="F:zinc ion binding"/>
    <property type="evidence" value="ECO:0007669"/>
    <property type="project" value="UniProtKB-UniRule"/>
</dbReference>
<dbReference type="GO" id="GO:0009017">
    <property type="term" value="F:succinylglutamate desuccinylase activity"/>
    <property type="evidence" value="ECO:0007669"/>
    <property type="project" value="UniProtKB-UniRule"/>
</dbReference>
<feature type="domain" description="AstE/AspA barrel-sandwich hybrid" evidence="7">
    <location>
        <begin position="259"/>
        <end position="332"/>
    </location>
</feature>
<evidence type="ECO:0000259" key="8">
    <source>
        <dbReference type="Pfam" id="PF24827"/>
    </source>
</evidence>
<dbReference type="NCBIfam" id="TIGR03242">
    <property type="entry name" value="arg_catab_astE"/>
    <property type="match status" value="1"/>
</dbReference>
<evidence type="ECO:0000256" key="2">
    <source>
        <dbReference type="ARBA" id="ARBA00022723"/>
    </source>
</evidence>
<protein>
    <recommendedName>
        <fullName evidence="5 6">Succinylglutamate desuccinylase</fullName>
        <ecNumber evidence="5 6">3.5.1.96</ecNumber>
    </recommendedName>
</protein>
<gene>
    <name evidence="5" type="primary">astE</name>
    <name evidence="9" type="ORF">REIFOR_02977</name>
</gene>
<dbReference type="NCBIfam" id="NF003706">
    <property type="entry name" value="PRK05324.1"/>
    <property type="match status" value="1"/>
</dbReference>
<dbReference type="GO" id="GO:0019544">
    <property type="term" value="P:L-arginine catabolic process to L-glutamate"/>
    <property type="evidence" value="ECO:0007669"/>
    <property type="project" value="UniProtKB-UniRule"/>
</dbReference>
<keyword evidence="10" id="KW-1185">Reference proteome</keyword>
<feature type="binding site" evidence="5">
    <location>
        <position position="63"/>
    </location>
    <ligand>
        <name>Zn(2+)</name>
        <dbReference type="ChEBI" id="CHEBI:29105"/>
    </ligand>
</feature>
<evidence type="ECO:0000313" key="9">
    <source>
        <dbReference type="EMBL" id="ATX78096.1"/>
    </source>
</evidence>
<dbReference type="HAMAP" id="MF_00767">
    <property type="entry name" value="Arg_catab_AstE"/>
    <property type="match status" value="1"/>
</dbReference>
<dbReference type="PANTHER" id="PTHR15162">
    <property type="entry name" value="ASPARTOACYLASE"/>
    <property type="match status" value="1"/>
</dbReference>
<dbReference type="EMBL" id="CP011797">
    <property type="protein sequence ID" value="ATX78096.1"/>
    <property type="molecule type" value="Genomic_DNA"/>
</dbReference>
<evidence type="ECO:0000256" key="3">
    <source>
        <dbReference type="ARBA" id="ARBA00022801"/>
    </source>
</evidence>
<feature type="binding site" evidence="5">
    <location>
        <position position="60"/>
    </location>
    <ligand>
        <name>Zn(2+)</name>
        <dbReference type="ChEBI" id="CHEBI:29105"/>
    </ligand>
</feature>
<comment type="function">
    <text evidence="5">Transforms N(2)-succinylglutamate into succinate and glutamate.</text>
</comment>
<dbReference type="GO" id="GO:0019545">
    <property type="term" value="P:L-arginine catabolic process to succinate"/>
    <property type="evidence" value="ECO:0007669"/>
    <property type="project" value="UniProtKB-UniRule"/>
</dbReference>
<sequence length="334" mass="37460">MFDTHSSIISHTLANADAPHVRQHDFLTAGTEVTFLDTGVIKFEPNTACDTSLVISCAVHGNETAPIEIISRIIDDLLAEEQKCGQRILFILANPWSMVAAERFVDLNMNRLFCGQWQHQDLTLKEVKRAAKLEAYVANFYAEEPVTVTQRFHYDCHTAIKDSARARFALYPFVADRKIPDSQKAFLDQADIQTLLLQQRAGNTFSSFSASTQQAQSFTLELGKVKPFGENDLSQFSGIDGALRKLISGDALPNRSARPVDCFSVCHEIERTSEQWQFLVADESANFAEFLPGQLIWQDGEHEYRVGDEPEYLVFPNGQVPIGQRAGLMLRKLS</sequence>
<feature type="active site" evidence="5">
    <location>
        <position position="221"/>
    </location>
</feature>
<evidence type="ECO:0000256" key="5">
    <source>
        <dbReference type="HAMAP-Rule" id="MF_00767"/>
    </source>
</evidence>
<dbReference type="PIRSF" id="PIRSF017020">
    <property type="entry name" value="AstE"/>
    <property type="match status" value="1"/>
</dbReference>
<feature type="binding site" evidence="5">
    <location>
        <position position="157"/>
    </location>
    <ligand>
        <name>Zn(2+)</name>
        <dbReference type="ChEBI" id="CHEBI:29105"/>
    </ligand>
</feature>
<evidence type="ECO:0000256" key="6">
    <source>
        <dbReference type="NCBIfam" id="TIGR03242"/>
    </source>
</evidence>
<evidence type="ECO:0000256" key="4">
    <source>
        <dbReference type="ARBA" id="ARBA00022833"/>
    </source>
</evidence>
<dbReference type="SUPFAM" id="SSF53187">
    <property type="entry name" value="Zn-dependent exopeptidases"/>
    <property type="match status" value="1"/>
</dbReference>
<evidence type="ECO:0000256" key="1">
    <source>
        <dbReference type="ARBA" id="ARBA00022503"/>
    </source>
</evidence>
<keyword evidence="3 5" id="KW-0378">Hydrolase</keyword>
<dbReference type="InterPro" id="IPR007036">
    <property type="entry name" value="Aste_AspA_hybrid_dom"/>
</dbReference>
<dbReference type="GO" id="GO:0016788">
    <property type="term" value="F:hydrolase activity, acting on ester bonds"/>
    <property type="evidence" value="ECO:0007669"/>
    <property type="project" value="UniProtKB-UniRule"/>
</dbReference>
<dbReference type="InterPro" id="IPR016681">
    <property type="entry name" value="SuccinylGlu_desuccinylase"/>
</dbReference>
<evidence type="ECO:0000259" key="7">
    <source>
        <dbReference type="Pfam" id="PF04952"/>
    </source>
</evidence>
<dbReference type="InterPro" id="IPR055438">
    <property type="entry name" value="AstE_AspA_cat"/>
</dbReference>
<dbReference type="Pfam" id="PF24827">
    <property type="entry name" value="AstE_AspA_cat"/>
    <property type="match status" value="1"/>
</dbReference>
<dbReference type="PANTHER" id="PTHR15162:SF7">
    <property type="entry name" value="SUCCINYLGLUTAMATE DESUCCINYLASE"/>
    <property type="match status" value="1"/>
</dbReference>
<comment type="catalytic activity">
    <reaction evidence="5">
        <text>N-succinyl-L-glutamate + H2O = L-glutamate + succinate</text>
        <dbReference type="Rhea" id="RHEA:15169"/>
        <dbReference type="ChEBI" id="CHEBI:15377"/>
        <dbReference type="ChEBI" id="CHEBI:29985"/>
        <dbReference type="ChEBI" id="CHEBI:30031"/>
        <dbReference type="ChEBI" id="CHEBI:58763"/>
        <dbReference type="EC" id="3.5.1.96"/>
    </reaction>
</comment>
<dbReference type="OrthoDB" id="5290473at2"/>